<dbReference type="GO" id="GO:0005737">
    <property type="term" value="C:cytoplasm"/>
    <property type="evidence" value="ECO:0007669"/>
    <property type="project" value="InterPro"/>
</dbReference>
<evidence type="ECO:0000256" key="2">
    <source>
        <dbReference type="SAM" id="MobiDB-lite"/>
    </source>
</evidence>
<feature type="region of interest" description="Disordered" evidence="2">
    <location>
        <begin position="33"/>
        <end position="55"/>
    </location>
</feature>
<reference evidence="3" key="1">
    <citation type="submission" date="2014-05" db="EMBL/GenBank/DDBJ databases">
        <title>The transcriptome of the halophilic microalga Tetraselmis sp. GSL018 isolated from the Great Salt Lake, Utah.</title>
        <authorList>
            <person name="Jinkerson R.E."/>
            <person name="D'Adamo S."/>
            <person name="Posewitz M.C."/>
        </authorList>
    </citation>
    <scope>NUCLEOTIDE SEQUENCE</scope>
    <source>
        <strain evidence="3">GSL018</strain>
    </source>
</reference>
<feature type="compositionally biased region" description="Polar residues" evidence="2">
    <location>
        <begin position="359"/>
        <end position="370"/>
    </location>
</feature>
<protein>
    <submittedName>
        <fullName evidence="3">Vasohibin-2-like isoform x5</fullName>
    </submittedName>
</protein>
<dbReference type="PANTHER" id="PTHR15750">
    <property type="entry name" value="VASOHIBIN-1-LIKE ISOFORM X2"/>
    <property type="match status" value="1"/>
</dbReference>
<evidence type="ECO:0000313" key="3">
    <source>
        <dbReference type="EMBL" id="JAC80484.1"/>
    </source>
</evidence>
<feature type="active site" evidence="1">
    <location>
        <position position="155"/>
    </location>
</feature>
<feature type="active site" evidence="1">
    <location>
        <position position="209"/>
    </location>
</feature>
<evidence type="ECO:0000256" key="1">
    <source>
        <dbReference type="PIRSR" id="PIRSR628131-1"/>
    </source>
</evidence>
<dbReference type="EMBL" id="GBEZ01004761">
    <property type="protein sequence ID" value="JAC80484.1"/>
    <property type="molecule type" value="Transcribed_RNA"/>
</dbReference>
<accession>A0A061SBR0</accession>
<name>A0A061SBR0_9CHLO</name>
<dbReference type="Pfam" id="PF14822">
    <property type="entry name" value="Vasohibin"/>
    <property type="match status" value="1"/>
</dbReference>
<feature type="active site" evidence="1">
    <location>
        <position position="190"/>
    </location>
</feature>
<feature type="region of interest" description="Disordered" evidence="2">
    <location>
        <begin position="324"/>
        <end position="427"/>
    </location>
</feature>
<feature type="compositionally biased region" description="Basic residues" evidence="2">
    <location>
        <begin position="327"/>
        <end position="337"/>
    </location>
</feature>
<proteinExistence type="predicted"/>
<gene>
    <name evidence="3" type="ORF">TSPGSL018_10166</name>
</gene>
<dbReference type="AlphaFoldDB" id="A0A061SBR0"/>
<organism evidence="3">
    <name type="scientific">Tetraselmis sp. GSL018</name>
    <dbReference type="NCBI Taxonomy" id="582737"/>
    <lineage>
        <taxon>Eukaryota</taxon>
        <taxon>Viridiplantae</taxon>
        <taxon>Chlorophyta</taxon>
        <taxon>core chlorophytes</taxon>
        <taxon>Chlorodendrophyceae</taxon>
        <taxon>Chlorodendrales</taxon>
        <taxon>Chlorodendraceae</taxon>
        <taxon>Tetraselmis</taxon>
    </lineage>
</organism>
<sequence length="427" mass="46695">MPRSSLEEVHSLGTDLLAKLDAFLNKPEFKFVGKHTKDESPSSSRKLPPTQELGELTSSYPLDSAKWEKVVEVVGACTADELLELGFTAPCSPIPPKTLHKMPPAQRLRVIQDMISSFQYNHTGTNYFNVNKDRPFNQIMATAREIVREPLPIKCIEAAMLGLYFTCGMEDLDRLPLRFKSAAGGFVYRHIVLAVHERRTGAWGALGISRRPDLMFKELSHETLSALITDYKDAYEKWGHKLLRVRVGLPAEHSVYFTGRINWCYTSATPRTRPWAKCCAAFEAHAAKMRRDLEKWRALGSFAGKQGREGATWAAYRRASLTEGSHGLRRKAKRHGLGGHAGGPKASETGAGAVGPRCRSSSSGYETSDQASEDPRLTEPSEAGDWGDEATGPQLRADDGSGDNGSSGGESEAEEDGEGKATAAASP</sequence>
<dbReference type="InterPro" id="IPR028131">
    <property type="entry name" value="VASH1"/>
</dbReference>
<dbReference type="PANTHER" id="PTHR15750:SF2">
    <property type="entry name" value="VASOHIBIN"/>
    <property type="match status" value="1"/>
</dbReference>